<dbReference type="EMBL" id="UXUI01009824">
    <property type="protein sequence ID" value="VDD94367.1"/>
    <property type="molecule type" value="Genomic_DNA"/>
</dbReference>
<reference evidence="2 3" key="2">
    <citation type="submission" date="2018-10" db="EMBL/GenBank/DDBJ databases">
        <authorList>
            <consortium name="Pathogen Informatics"/>
        </authorList>
    </citation>
    <scope>NUCLEOTIDE SEQUENCE [LARGE SCALE GENOMIC DNA]</scope>
</reference>
<dbReference type="Proteomes" id="UP000274131">
    <property type="component" value="Unassembled WGS sequence"/>
</dbReference>
<name>A0A0N4VG26_ENTVE</name>
<gene>
    <name evidence="2" type="ORF">EVEC_LOCUS9118</name>
</gene>
<sequence length="95" mass="10846">MNGVAVCLLPAAALLIFLAHETTAYQSFPGSPYQVSFRFRKDAGYKSQPPFKGYIDPQYSPVIRFRRNFNSLSTSDAEDRNTAVENYMKLRKVYL</sequence>
<feature type="signal peptide" evidence="1">
    <location>
        <begin position="1"/>
        <end position="24"/>
    </location>
</feature>
<proteinExistence type="predicted"/>
<evidence type="ECO:0000313" key="4">
    <source>
        <dbReference type="WBParaSite" id="EVEC_0000972101-mRNA-1"/>
    </source>
</evidence>
<organism evidence="4">
    <name type="scientific">Enterobius vermicularis</name>
    <name type="common">Human pinworm</name>
    <dbReference type="NCBI Taxonomy" id="51028"/>
    <lineage>
        <taxon>Eukaryota</taxon>
        <taxon>Metazoa</taxon>
        <taxon>Ecdysozoa</taxon>
        <taxon>Nematoda</taxon>
        <taxon>Chromadorea</taxon>
        <taxon>Rhabditida</taxon>
        <taxon>Spirurina</taxon>
        <taxon>Oxyuridomorpha</taxon>
        <taxon>Oxyuroidea</taxon>
        <taxon>Oxyuridae</taxon>
        <taxon>Enterobius</taxon>
    </lineage>
</organism>
<dbReference type="AlphaFoldDB" id="A0A0N4VG26"/>
<accession>A0A0N4VG26</accession>
<evidence type="ECO:0000256" key="1">
    <source>
        <dbReference type="SAM" id="SignalP"/>
    </source>
</evidence>
<evidence type="ECO:0000313" key="3">
    <source>
        <dbReference type="Proteomes" id="UP000274131"/>
    </source>
</evidence>
<dbReference type="WBParaSite" id="EVEC_0000972101-mRNA-1">
    <property type="protein sequence ID" value="EVEC_0000972101-mRNA-1"/>
    <property type="gene ID" value="EVEC_0000972101"/>
</dbReference>
<feature type="chain" id="PRO_5043122900" evidence="1">
    <location>
        <begin position="25"/>
        <end position="95"/>
    </location>
</feature>
<keyword evidence="3" id="KW-1185">Reference proteome</keyword>
<evidence type="ECO:0000313" key="2">
    <source>
        <dbReference type="EMBL" id="VDD94367.1"/>
    </source>
</evidence>
<reference evidence="4" key="1">
    <citation type="submission" date="2017-02" db="UniProtKB">
        <authorList>
            <consortium name="WormBaseParasite"/>
        </authorList>
    </citation>
    <scope>IDENTIFICATION</scope>
</reference>
<keyword evidence="1" id="KW-0732">Signal</keyword>
<protein>
    <submittedName>
        <fullName evidence="4">Secreted protein</fullName>
    </submittedName>
</protein>